<feature type="region of interest" description="Disordered" evidence="1">
    <location>
        <begin position="39"/>
        <end position="97"/>
    </location>
</feature>
<organism evidence="2 3">
    <name type="scientific">Diversispora eburnea</name>
    <dbReference type="NCBI Taxonomy" id="1213867"/>
    <lineage>
        <taxon>Eukaryota</taxon>
        <taxon>Fungi</taxon>
        <taxon>Fungi incertae sedis</taxon>
        <taxon>Mucoromycota</taxon>
        <taxon>Glomeromycotina</taxon>
        <taxon>Glomeromycetes</taxon>
        <taxon>Diversisporales</taxon>
        <taxon>Diversisporaceae</taxon>
        <taxon>Diversispora</taxon>
    </lineage>
</organism>
<reference evidence="2" key="1">
    <citation type="submission" date="2021-06" db="EMBL/GenBank/DDBJ databases">
        <authorList>
            <person name="Kallberg Y."/>
            <person name="Tangrot J."/>
            <person name="Rosling A."/>
        </authorList>
    </citation>
    <scope>NUCLEOTIDE SEQUENCE</scope>
    <source>
        <strain evidence="2">AZ414A</strain>
    </source>
</reference>
<comment type="caution">
    <text evidence="2">The sequence shown here is derived from an EMBL/GenBank/DDBJ whole genome shotgun (WGS) entry which is preliminary data.</text>
</comment>
<gene>
    <name evidence="2" type="ORF">DEBURN_LOCUS3771</name>
</gene>
<accession>A0A9N8Z8F0</accession>
<sequence length="191" mass="20486">MKIPKVEAVIKILNASNIKRSVSTKKPIPIKSSITIPTKASTTTSTKALTSTTSTKALTKATSIKAPTPTSKGSTTKSTATKSSSIKRTSTTTTNLPTISTKITNNKKPMTIIIPNKRKSTITVSNDCSNDCSSNKRNSTTTIAISKKPISPIRKKTNSYPKLNVTTTPTKLDISRSNSSTGIMYVFNLNF</sequence>
<dbReference type="EMBL" id="CAJVPK010000250">
    <property type="protein sequence ID" value="CAG8483071.1"/>
    <property type="molecule type" value="Genomic_DNA"/>
</dbReference>
<name>A0A9N8Z8F0_9GLOM</name>
<proteinExistence type="predicted"/>
<evidence type="ECO:0000313" key="2">
    <source>
        <dbReference type="EMBL" id="CAG8483071.1"/>
    </source>
</evidence>
<protein>
    <submittedName>
        <fullName evidence="2">6169_t:CDS:1</fullName>
    </submittedName>
</protein>
<keyword evidence="3" id="KW-1185">Reference proteome</keyword>
<dbReference type="Proteomes" id="UP000789706">
    <property type="component" value="Unassembled WGS sequence"/>
</dbReference>
<evidence type="ECO:0000313" key="3">
    <source>
        <dbReference type="Proteomes" id="UP000789706"/>
    </source>
</evidence>
<dbReference type="AlphaFoldDB" id="A0A9N8Z8F0"/>
<evidence type="ECO:0000256" key="1">
    <source>
        <dbReference type="SAM" id="MobiDB-lite"/>
    </source>
</evidence>